<dbReference type="InterPro" id="IPR042318">
    <property type="entry name" value="Consortin"/>
</dbReference>
<comment type="caution">
    <text evidence="5">The sequence shown here is derived from an EMBL/GenBank/DDBJ whole genome shotgun (WGS) entry which is preliminary data.</text>
</comment>
<feature type="transmembrane region" description="Helical" evidence="2">
    <location>
        <begin position="403"/>
        <end position="423"/>
    </location>
</feature>
<dbReference type="GO" id="GO:0005886">
    <property type="term" value="C:plasma membrane"/>
    <property type="evidence" value="ECO:0007669"/>
    <property type="project" value="TreeGrafter"/>
</dbReference>
<proteinExistence type="predicted"/>
<dbReference type="GO" id="GO:0030133">
    <property type="term" value="C:transport vesicle"/>
    <property type="evidence" value="ECO:0007669"/>
    <property type="project" value="TreeGrafter"/>
</dbReference>
<keyword evidence="2" id="KW-0472">Membrane</keyword>
<dbReference type="GO" id="GO:0042998">
    <property type="term" value="P:positive regulation of Golgi to plasma membrane protein transport"/>
    <property type="evidence" value="ECO:0007669"/>
    <property type="project" value="InterPro"/>
</dbReference>
<dbReference type="GO" id="GO:0071253">
    <property type="term" value="F:connexin binding"/>
    <property type="evidence" value="ECO:0007669"/>
    <property type="project" value="InterPro"/>
</dbReference>
<feature type="region of interest" description="Disordered" evidence="1">
    <location>
        <begin position="51"/>
        <end position="126"/>
    </location>
</feature>
<name>A0AAN8QGA9_9TELE</name>
<organism evidence="5 6">
    <name type="scientific">Coregonus suidteri</name>
    <dbReference type="NCBI Taxonomy" id="861788"/>
    <lineage>
        <taxon>Eukaryota</taxon>
        <taxon>Metazoa</taxon>
        <taxon>Chordata</taxon>
        <taxon>Craniata</taxon>
        <taxon>Vertebrata</taxon>
        <taxon>Euteleostomi</taxon>
        <taxon>Actinopterygii</taxon>
        <taxon>Neopterygii</taxon>
        <taxon>Teleostei</taxon>
        <taxon>Protacanthopterygii</taxon>
        <taxon>Salmoniformes</taxon>
        <taxon>Salmonidae</taxon>
        <taxon>Coregoninae</taxon>
        <taxon>Coregonus</taxon>
    </lineage>
</organism>
<dbReference type="GO" id="GO:0005802">
    <property type="term" value="C:trans-Golgi network"/>
    <property type="evidence" value="ECO:0007669"/>
    <property type="project" value="InterPro"/>
</dbReference>
<dbReference type="Pfam" id="PF15281">
    <property type="entry name" value="Consortin_C"/>
    <property type="match status" value="1"/>
</dbReference>
<sequence length="464" mass="51480">MTVQLIVNHEPLPTAGHYLTSQGIEEERKSSLSSLNQIHVYRHNPILVSGSPKAASHFPPVGPTHRLGTSELEDNNIVRERMGNKSTSPSRDPDIEKTQREEANNTETASGSGPRGPPCPSPDLLASLQSLGEHSDHTLLPQSLHQIAEAYSLEEEYQWAVQFLQLERLYHERLLSNLAALQEDWESQWRERNRAAESTSPGETNSIGQEHIEMLSQICRTHQRPILSAEKSMADTVLKDNHNTRGQCERNESETSPSHHGKVRGNNPVKQGEEDLEQTTSTGADPAMDEEKGGVEEGEGGVEEMEEEGQGVFEESPEEEVQVVEWPAGVPQASAKDLVKLSHVEESSSTGGLVSILKRRRASLDGLPPEGPDSAKQNSKRKVRFSEPEDGMEPDEVGGDSCLILLLLCLVTMVISLGGTALYCTLVDTYSSICTDFSHNIDFYVVQVRRFLDGLRHWWLERML</sequence>
<reference evidence="5 6" key="1">
    <citation type="submission" date="2021-04" db="EMBL/GenBank/DDBJ databases">
        <authorList>
            <person name="De Guttry C."/>
            <person name="Zahm M."/>
            <person name="Klopp C."/>
            <person name="Cabau C."/>
            <person name="Louis A."/>
            <person name="Berthelot C."/>
            <person name="Parey E."/>
            <person name="Roest Crollius H."/>
            <person name="Montfort J."/>
            <person name="Robinson-Rechavi M."/>
            <person name="Bucao C."/>
            <person name="Bouchez O."/>
            <person name="Gislard M."/>
            <person name="Lluch J."/>
            <person name="Milhes M."/>
            <person name="Lampietro C."/>
            <person name="Lopez Roques C."/>
            <person name="Donnadieu C."/>
            <person name="Braasch I."/>
            <person name="Desvignes T."/>
            <person name="Postlethwait J."/>
            <person name="Bobe J."/>
            <person name="Wedekind C."/>
            <person name="Guiguen Y."/>
        </authorList>
    </citation>
    <scope>NUCLEOTIDE SEQUENCE [LARGE SCALE GENOMIC DNA]</scope>
    <source>
        <strain evidence="5">Cs_M1</strain>
        <tissue evidence="5">Blood</tissue>
    </source>
</reference>
<dbReference type="AlphaFoldDB" id="A0AAN8QGA9"/>
<gene>
    <name evidence="5" type="ORF">J4Q44_G00346690</name>
</gene>
<evidence type="ECO:0000259" key="4">
    <source>
        <dbReference type="Pfam" id="PF22883"/>
    </source>
</evidence>
<dbReference type="EMBL" id="JAGTTL010000034">
    <property type="protein sequence ID" value="KAK6295443.1"/>
    <property type="molecule type" value="Genomic_DNA"/>
</dbReference>
<dbReference type="InterPro" id="IPR054132">
    <property type="entry name" value="Consortin_N"/>
</dbReference>
<feature type="domain" description="Consortin C-terminal" evidence="3">
    <location>
        <begin position="347"/>
        <end position="458"/>
    </location>
</feature>
<evidence type="ECO:0000256" key="2">
    <source>
        <dbReference type="SAM" id="Phobius"/>
    </source>
</evidence>
<feature type="region of interest" description="Disordered" evidence="1">
    <location>
        <begin position="241"/>
        <end position="322"/>
    </location>
</feature>
<feature type="compositionally biased region" description="Basic and acidic residues" evidence="1">
    <location>
        <begin position="241"/>
        <end position="253"/>
    </location>
</feature>
<keyword evidence="2" id="KW-1133">Transmembrane helix</keyword>
<feature type="compositionally biased region" description="Acidic residues" evidence="1">
    <location>
        <begin position="296"/>
        <end position="322"/>
    </location>
</feature>
<dbReference type="PANTHER" id="PTHR28581:SF1">
    <property type="entry name" value="CONSORTIN"/>
    <property type="match status" value="1"/>
</dbReference>
<dbReference type="Pfam" id="PF22883">
    <property type="entry name" value="Consortin_N"/>
    <property type="match status" value="1"/>
</dbReference>
<feature type="domain" description="Consortin N-terminal" evidence="4">
    <location>
        <begin position="136"/>
        <end position="187"/>
    </location>
</feature>
<feature type="region of interest" description="Disordered" evidence="1">
    <location>
        <begin position="363"/>
        <end position="394"/>
    </location>
</feature>
<keyword evidence="2" id="KW-0812">Transmembrane</keyword>
<evidence type="ECO:0000313" key="5">
    <source>
        <dbReference type="EMBL" id="KAK6295443.1"/>
    </source>
</evidence>
<evidence type="ECO:0000256" key="1">
    <source>
        <dbReference type="SAM" id="MobiDB-lite"/>
    </source>
</evidence>
<dbReference type="InterPro" id="IPR028129">
    <property type="entry name" value="Consortin_C"/>
</dbReference>
<feature type="compositionally biased region" description="Basic and acidic residues" evidence="1">
    <location>
        <begin position="91"/>
        <end position="103"/>
    </location>
</feature>
<accession>A0AAN8QGA9</accession>
<keyword evidence="6" id="KW-1185">Reference proteome</keyword>
<dbReference type="Proteomes" id="UP001356427">
    <property type="component" value="Unassembled WGS sequence"/>
</dbReference>
<protein>
    <recommendedName>
        <fullName evidence="7">Consortin C-terminal domain-containing protein</fullName>
    </recommendedName>
</protein>
<evidence type="ECO:0000259" key="3">
    <source>
        <dbReference type="Pfam" id="PF15281"/>
    </source>
</evidence>
<evidence type="ECO:0000313" key="6">
    <source>
        <dbReference type="Proteomes" id="UP001356427"/>
    </source>
</evidence>
<dbReference type="PANTHER" id="PTHR28581">
    <property type="entry name" value="CONSORTIN"/>
    <property type="match status" value="1"/>
</dbReference>
<evidence type="ECO:0008006" key="7">
    <source>
        <dbReference type="Google" id="ProtNLM"/>
    </source>
</evidence>